<accession>A0A9P8W9Z0</accession>
<evidence type="ECO:0000256" key="2">
    <source>
        <dbReference type="SAM" id="MobiDB-lite"/>
    </source>
</evidence>
<comment type="similarity">
    <text evidence="1">Belongs to the SAP18 family.</text>
</comment>
<feature type="compositionally biased region" description="Basic and acidic residues" evidence="2">
    <location>
        <begin position="167"/>
        <end position="176"/>
    </location>
</feature>
<gene>
    <name evidence="3" type="ORF">B0T10DRAFT_457611</name>
</gene>
<dbReference type="InterPro" id="IPR042534">
    <property type="entry name" value="SAP18_sf"/>
</dbReference>
<proteinExistence type="inferred from homology"/>
<keyword evidence="4" id="KW-1185">Reference proteome</keyword>
<dbReference type="AlphaFoldDB" id="A0A9P8W9Z0"/>
<dbReference type="Gene3D" id="3.10.20.550">
    <property type="entry name" value="ASAP complex, SAP18 subunit"/>
    <property type="match status" value="1"/>
</dbReference>
<dbReference type="OrthoDB" id="440566at2759"/>
<name>A0A9P8W9Z0_9HYPO</name>
<dbReference type="InterPro" id="IPR010516">
    <property type="entry name" value="SAP18"/>
</dbReference>
<dbReference type="PANTHER" id="PTHR13082:SF0">
    <property type="entry name" value="HISTONE DEACETYLASE COMPLEX SUBUNIT SAP18"/>
    <property type="match status" value="1"/>
</dbReference>
<evidence type="ECO:0000256" key="1">
    <source>
        <dbReference type="ARBA" id="ARBA00009143"/>
    </source>
</evidence>
<comment type="caution">
    <text evidence="3">The sequence shown here is derived from an EMBL/GenBank/DDBJ whole genome shotgun (WGS) entry which is preliminary data.</text>
</comment>
<reference evidence="3 4" key="1">
    <citation type="journal article" date="2021" name="Nat. Commun.">
        <title>Genetic determinants of endophytism in the Arabidopsis root mycobiome.</title>
        <authorList>
            <person name="Mesny F."/>
            <person name="Miyauchi S."/>
            <person name="Thiergart T."/>
            <person name="Pickel B."/>
            <person name="Atanasova L."/>
            <person name="Karlsson M."/>
            <person name="Huettel B."/>
            <person name="Barry K.W."/>
            <person name="Haridas S."/>
            <person name="Chen C."/>
            <person name="Bauer D."/>
            <person name="Andreopoulos W."/>
            <person name="Pangilinan J."/>
            <person name="LaButti K."/>
            <person name="Riley R."/>
            <person name="Lipzen A."/>
            <person name="Clum A."/>
            <person name="Drula E."/>
            <person name="Henrissat B."/>
            <person name="Kohler A."/>
            <person name="Grigoriev I.V."/>
            <person name="Martin F.M."/>
            <person name="Hacquard S."/>
        </authorList>
    </citation>
    <scope>NUCLEOTIDE SEQUENCE [LARGE SCALE GENOMIC DNA]</scope>
    <source>
        <strain evidence="3 4">MPI-CAGE-CH-0241</strain>
    </source>
</reference>
<evidence type="ECO:0000313" key="4">
    <source>
        <dbReference type="Proteomes" id="UP000777438"/>
    </source>
</evidence>
<dbReference type="PANTHER" id="PTHR13082">
    <property type="entry name" value="SAP18"/>
    <property type="match status" value="1"/>
</dbReference>
<organism evidence="3 4">
    <name type="scientific">Thelonectria olida</name>
    <dbReference type="NCBI Taxonomy" id="1576542"/>
    <lineage>
        <taxon>Eukaryota</taxon>
        <taxon>Fungi</taxon>
        <taxon>Dikarya</taxon>
        <taxon>Ascomycota</taxon>
        <taxon>Pezizomycotina</taxon>
        <taxon>Sordariomycetes</taxon>
        <taxon>Hypocreomycetidae</taxon>
        <taxon>Hypocreales</taxon>
        <taxon>Nectriaceae</taxon>
        <taxon>Thelonectria</taxon>
    </lineage>
</organism>
<sequence length="286" mass="31233">MGTACDELCLCKERLLFDQPLRNIRRDTDMVSPPSKSTREDTAPFHVNLFYRTGAFPEYEHLHDITALNKVLRPGEFGSQPLPSHVQIYTWSDCTLKELALELAAARPSLLPPPAVGTRLVFQLVFPDLRNSSSIGDSQPRFAVKDLGSIVIGENEMGPEGSNDLDAGGHEAEKGGSRGNKTLSDARFVVGDYISCAVLPPLSDGSVAPASSIRRELPPEPLKIGRSPYRGGYQGRDRENGFGRGSFRGRGSWREGGGPGFPLGDWRRGERLPDGPPGKPRGRGRR</sequence>
<protein>
    <submittedName>
        <fullName evidence="3">Sin3 associated polypeptide p18-domain-containing protein</fullName>
    </submittedName>
</protein>
<dbReference type="Pfam" id="PF06487">
    <property type="entry name" value="SAP18"/>
    <property type="match status" value="1"/>
</dbReference>
<feature type="compositionally biased region" description="Gly residues" evidence="2">
    <location>
        <begin position="242"/>
        <end position="261"/>
    </location>
</feature>
<dbReference type="Proteomes" id="UP000777438">
    <property type="component" value="Unassembled WGS sequence"/>
</dbReference>
<dbReference type="GO" id="GO:0005634">
    <property type="term" value="C:nucleus"/>
    <property type="evidence" value="ECO:0007669"/>
    <property type="project" value="TreeGrafter"/>
</dbReference>
<dbReference type="EMBL" id="JAGPYM010000006">
    <property type="protein sequence ID" value="KAH6893512.1"/>
    <property type="molecule type" value="Genomic_DNA"/>
</dbReference>
<evidence type="ECO:0000313" key="3">
    <source>
        <dbReference type="EMBL" id="KAH6893512.1"/>
    </source>
</evidence>
<feature type="region of interest" description="Disordered" evidence="2">
    <location>
        <begin position="207"/>
        <end position="286"/>
    </location>
</feature>
<feature type="region of interest" description="Disordered" evidence="2">
    <location>
        <begin position="155"/>
        <end position="181"/>
    </location>
</feature>